<name>A0AC61DGD3_9FIRM</name>
<dbReference type="EMBL" id="PEDL01000001">
    <property type="protein sequence ID" value="PHV72256.1"/>
    <property type="molecule type" value="Genomic_DNA"/>
</dbReference>
<evidence type="ECO:0000313" key="1">
    <source>
        <dbReference type="EMBL" id="PHV72256.1"/>
    </source>
</evidence>
<gene>
    <name evidence="1" type="ORF">CS063_01915</name>
</gene>
<reference evidence="1" key="1">
    <citation type="submission" date="2017-10" db="EMBL/GenBank/DDBJ databases">
        <title>Genome sequence of cellulolytic Lachnospiraceae bacterium XHS1971 isolated from hotspring sediment.</title>
        <authorList>
            <person name="Vasudevan G."/>
            <person name="Joshi A.J."/>
            <person name="Hivarkar S."/>
            <person name="Lanjekar V.B."/>
            <person name="Dhakephalkar P.K."/>
            <person name="Dagar S."/>
        </authorList>
    </citation>
    <scope>NUCLEOTIDE SEQUENCE</scope>
    <source>
        <strain evidence="1">XHS1971</strain>
    </source>
</reference>
<proteinExistence type="predicted"/>
<protein>
    <submittedName>
        <fullName evidence="1">Sugar ABC transporter permease</fullName>
    </submittedName>
</protein>
<comment type="caution">
    <text evidence="1">The sequence shown here is derived from an EMBL/GenBank/DDBJ whole genome shotgun (WGS) entry which is preliminary data.</text>
</comment>
<organism evidence="1 2">
    <name type="scientific">Sporanaerobium hydrogeniformans</name>
    <dbReference type="NCBI Taxonomy" id="3072179"/>
    <lineage>
        <taxon>Bacteria</taxon>
        <taxon>Bacillati</taxon>
        <taxon>Bacillota</taxon>
        <taxon>Clostridia</taxon>
        <taxon>Lachnospirales</taxon>
        <taxon>Lachnospiraceae</taxon>
        <taxon>Sporanaerobium</taxon>
    </lineage>
</organism>
<sequence>MKKSTEIYTKWLMLPAVLIYTIFFIIPNISGLILAFTDWNVYFFDDFNFNGIDNFVRLFNEKIFWNAVNNTFYFAIITVIFKNLIGFGMALMVTKASKYNTYLRTVMFLPVTISGIVVSIIFVSIYNPTTGILNQFLNAVGLEVLAKGWLVDTKYAMTSIAAMEIWQWSGFSMVVFVAGIQSISQDYYEAAKIDGASRWQELRFITIPLMMQSFTITFIYSIISGLKVFAQVYGTTNGGPNNATQVMGTFLFKSFSNGHYGYSAAVGLVFMLMVMVVAGIILVVMRKKEVEF</sequence>
<dbReference type="Proteomes" id="UP000224460">
    <property type="component" value="Unassembled WGS sequence"/>
</dbReference>
<keyword evidence="2" id="KW-1185">Reference proteome</keyword>
<accession>A0AC61DGD3</accession>
<evidence type="ECO:0000313" key="2">
    <source>
        <dbReference type="Proteomes" id="UP000224460"/>
    </source>
</evidence>